<protein>
    <recommendedName>
        <fullName evidence="1">DUF559 domain-containing protein</fullName>
    </recommendedName>
</protein>
<evidence type="ECO:0000313" key="2">
    <source>
        <dbReference type="EMBL" id="AMB58094.1"/>
    </source>
</evidence>
<dbReference type="Gene3D" id="3.40.960.10">
    <property type="entry name" value="VSR Endonuclease"/>
    <property type="match status" value="1"/>
</dbReference>
<sequence>MPARQPLPPHLHGAAFGVNDTDWHGLSRKRLRARDVDAPFRGVRSVGIDTATLHGRCLAYEPLLGANQLFCGVTAARLLGMPLPLGVLDATDLHVGTLDGAQPPRRRGVIGRRLPTATREATSPGGFSVTAPADTWCQLAATLTREQLTAVADYLISGERLAGTTRGAALCAPDELRAALERHGRRTGAAQLRWALRAARRGVDSAPETLLRLLLVAEHFTEPSIGFPVPVEGGLILHPDLAWPELRIAIEYEGDLHRSSARRYRSDIRRYEMLAAAGWRVIRVTADDLAAERDAFIARVHRILADRLVELGR</sequence>
<keyword evidence="3" id="KW-1185">Reference proteome</keyword>
<gene>
    <name evidence="2" type="ORF">AWU67_03580</name>
</gene>
<dbReference type="Pfam" id="PF04480">
    <property type="entry name" value="DUF559"/>
    <property type="match status" value="1"/>
</dbReference>
<dbReference type="AlphaFoldDB" id="A0A0Y0MYG9"/>
<organism evidence="2 3">
    <name type="scientific">Microterricola viridarii</name>
    <dbReference type="NCBI Taxonomy" id="412690"/>
    <lineage>
        <taxon>Bacteria</taxon>
        <taxon>Bacillati</taxon>
        <taxon>Actinomycetota</taxon>
        <taxon>Actinomycetes</taxon>
        <taxon>Micrococcales</taxon>
        <taxon>Microbacteriaceae</taxon>
        <taxon>Microterricola</taxon>
    </lineage>
</organism>
<dbReference type="SUPFAM" id="SSF52980">
    <property type="entry name" value="Restriction endonuclease-like"/>
    <property type="match status" value="1"/>
</dbReference>
<dbReference type="Proteomes" id="UP000058305">
    <property type="component" value="Chromosome"/>
</dbReference>
<evidence type="ECO:0000313" key="3">
    <source>
        <dbReference type="Proteomes" id="UP000058305"/>
    </source>
</evidence>
<dbReference type="InterPro" id="IPR007569">
    <property type="entry name" value="DUF559"/>
</dbReference>
<proteinExistence type="predicted"/>
<name>A0A0Y0MYG9_9MICO</name>
<accession>A0A0Y0MYG9</accession>
<dbReference type="KEGG" id="mvd:AWU67_03580"/>
<reference evidence="2 3" key="1">
    <citation type="journal article" date="2016" name="J. Biotechnol.">
        <title>First complete genome sequence of a species in the genus Microterricola, an extremophilic cold active enzyme producing bacterial strain ERGS5:02 isolated from Sikkim Himalaya.</title>
        <authorList>
            <person name="Himanshu"/>
            <person name="Swarnkar M.K."/>
            <person name="Singh D."/>
            <person name="Kumar R."/>
        </authorList>
    </citation>
    <scope>NUCLEOTIDE SEQUENCE [LARGE SCALE GENOMIC DNA]</scope>
    <source>
        <strain evidence="2 3">ERGS5:02</strain>
    </source>
</reference>
<reference evidence="3" key="2">
    <citation type="submission" date="2016-01" db="EMBL/GenBank/DDBJ databases">
        <title>First complete genome sequence of a species in the genus Microterricola, an extremophilic cold active enzyme producing strain ERGS5:02 isolated from Sikkim Himalaya.</title>
        <authorList>
            <person name="Kumar R."/>
            <person name="Singh D."/>
            <person name="Swarnkar M.K."/>
        </authorList>
    </citation>
    <scope>NUCLEOTIDE SEQUENCE [LARGE SCALE GENOMIC DNA]</scope>
    <source>
        <strain evidence="3">ERGS5:02</strain>
    </source>
</reference>
<dbReference type="InterPro" id="IPR011335">
    <property type="entry name" value="Restrct_endonuc-II-like"/>
</dbReference>
<evidence type="ECO:0000259" key="1">
    <source>
        <dbReference type="Pfam" id="PF04480"/>
    </source>
</evidence>
<feature type="domain" description="DUF559" evidence="1">
    <location>
        <begin position="244"/>
        <end position="303"/>
    </location>
</feature>
<dbReference type="EMBL" id="CP014145">
    <property type="protein sequence ID" value="AMB58094.1"/>
    <property type="molecule type" value="Genomic_DNA"/>
</dbReference>